<gene>
    <name evidence="1" type="ORF">P5673_024446</name>
</gene>
<reference evidence="1" key="1">
    <citation type="journal article" date="2023" name="G3 (Bethesda)">
        <title>Whole genome assembly and annotation of the endangered Caribbean coral Acropora cervicornis.</title>
        <authorList>
            <person name="Selwyn J.D."/>
            <person name="Vollmer S.V."/>
        </authorList>
    </citation>
    <scope>NUCLEOTIDE SEQUENCE</scope>
    <source>
        <strain evidence="1">K2</strain>
    </source>
</reference>
<name>A0AAD9Q3I6_ACRCE</name>
<reference evidence="1" key="2">
    <citation type="journal article" date="2023" name="Science">
        <title>Genomic signatures of disease resistance in endangered staghorn corals.</title>
        <authorList>
            <person name="Vollmer S.V."/>
            <person name="Selwyn J.D."/>
            <person name="Despard B.A."/>
            <person name="Roesel C.L."/>
        </authorList>
    </citation>
    <scope>NUCLEOTIDE SEQUENCE</scope>
    <source>
        <strain evidence="1">K2</strain>
    </source>
</reference>
<keyword evidence="2" id="KW-1185">Reference proteome</keyword>
<accession>A0AAD9Q3I6</accession>
<evidence type="ECO:0000313" key="2">
    <source>
        <dbReference type="Proteomes" id="UP001249851"/>
    </source>
</evidence>
<organism evidence="1 2">
    <name type="scientific">Acropora cervicornis</name>
    <name type="common">Staghorn coral</name>
    <dbReference type="NCBI Taxonomy" id="6130"/>
    <lineage>
        <taxon>Eukaryota</taxon>
        <taxon>Metazoa</taxon>
        <taxon>Cnidaria</taxon>
        <taxon>Anthozoa</taxon>
        <taxon>Hexacorallia</taxon>
        <taxon>Scleractinia</taxon>
        <taxon>Astrocoeniina</taxon>
        <taxon>Acroporidae</taxon>
        <taxon>Acropora</taxon>
    </lineage>
</organism>
<dbReference type="AlphaFoldDB" id="A0AAD9Q3I6"/>
<comment type="caution">
    <text evidence="1">The sequence shown here is derived from an EMBL/GenBank/DDBJ whole genome shotgun (WGS) entry which is preliminary data.</text>
</comment>
<dbReference type="Proteomes" id="UP001249851">
    <property type="component" value="Unassembled WGS sequence"/>
</dbReference>
<sequence length="70" mass="8249">MVHDCRPLLLDTLNKYCYQVPQELICSPSLQPVLEHQKLKVCLEDAKRRSYHSWNIAPINPRSWKELSKS</sequence>
<evidence type="ECO:0000313" key="1">
    <source>
        <dbReference type="EMBL" id="KAK2554100.1"/>
    </source>
</evidence>
<proteinExistence type="predicted"/>
<protein>
    <submittedName>
        <fullName evidence="1">Uncharacterized protein</fullName>
    </submittedName>
</protein>
<dbReference type="EMBL" id="JARQWQ010000072">
    <property type="protein sequence ID" value="KAK2554100.1"/>
    <property type="molecule type" value="Genomic_DNA"/>
</dbReference>